<gene>
    <name evidence="1" type="ORF">DI526_05655</name>
</gene>
<sequence>MIEYHSLREASPEQTIAWMEVLAENLRPSDLDEIAATSDMDPLLSLTTSVMLSDMAWVITSNDIPVAVFGCAPAGPAGSGLVWMMGTPLMDERRTAISIARSTVPYLRQMHQRYACLWNHIDARNEKSMKWLRWSGFRLLEAVPDYGREGRLFFIFARYDPDV</sequence>
<dbReference type="RefSeq" id="WP_304275201.1">
    <property type="nucleotide sequence ID" value="NZ_QFQZ01000012.1"/>
</dbReference>
<proteinExistence type="predicted"/>
<protein>
    <recommendedName>
        <fullName evidence="3">N-acetyltransferase domain-containing protein</fullName>
    </recommendedName>
</protein>
<name>A0A2W5VD30_9CAUL</name>
<accession>A0A2W5VD30</accession>
<reference evidence="1 2" key="1">
    <citation type="submission" date="2017-08" db="EMBL/GenBank/DDBJ databases">
        <title>Infants hospitalized years apart are colonized by the same room-sourced microbial strains.</title>
        <authorList>
            <person name="Brooks B."/>
            <person name="Olm M.R."/>
            <person name="Firek B.A."/>
            <person name="Baker R."/>
            <person name="Thomas B.C."/>
            <person name="Morowitz M.J."/>
            <person name="Banfield J.F."/>
        </authorList>
    </citation>
    <scope>NUCLEOTIDE SEQUENCE [LARGE SCALE GENOMIC DNA]</scope>
    <source>
        <strain evidence="1">S2_003_000_R2_4</strain>
    </source>
</reference>
<organism evidence="1 2">
    <name type="scientific">Caulobacter segnis</name>
    <dbReference type="NCBI Taxonomy" id="88688"/>
    <lineage>
        <taxon>Bacteria</taxon>
        <taxon>Pseudomonadati</taxon>
        <taxon>Pseudomonadota</taxon>
        <taxon>Alphaproteobacteria</taxon>
        <taxon>Caulobacterales</taxon>
        <taxon>Caulobacteraceae</taxon>
        <taxon>Caulobacter</taxon>
    </lineage>
</organism>
<dbReference type="Proteomes" id="UP000249393">
    <property type="component" value="Unassembled WGS sequence"/>
</dbReference>
<comment type="caution">
    <text evidence="1">The sequence shown here is derived from an EMBL/GenBank/DDBJ whole genome shotgun (WGS) entry which is preliminary data.</text>
</comment>
<evidence type="ECO:0000313" key="2">
    <source>
        <dbReference type="Proteomes" id="UP000249393"/>
    </source>
</evidence>
<evidence type="ECO:0008006" key="3">
    <source>
        <dbReference type="Google" id="ProtNLM"/>
    </source>
</evidence>
<evidence type="ECO:0000313" key="1">
    <source>
        <dbReference type="EMBL" id="PZR35773.1"/>
    </source>
</evidence>
<dbReference type="AlphaFoldDB" id="A0A2W5VD30"/>
<dbReference type="EMBL" id="QFQZ01000012">
    <property type="protein sequence ID" value="PZR35773.1"/>
    <property type="molecule type" value="Genomic_DNA"/>
</dbReference>